<sequence>MYEVLSASLPDPTFPQTFYIRLWDICREPPAVTSADRPPLIAVTADAVTTTGNSLVNLVARIESFSFVSKARNLISQPPPLTLRHSMIRLDERKQVEKQKAYIQK</sequence>
<comment type="caution">
    <text evidence="1">The sequence shown here is derived from an EMBL/GenBank/DDBJ whole genome shotgun (WGS) entry which is preliminary data.</text>
</comment>
<evidence type="ECO:0000313" key="1">
    <source>
        <dbReference type="EMBL" id="GBP91695.1"/>
    </source>
</evidence>
<protein>
    <submittedName>
        <fullName evidence="1">Uncharacterized protein</fullName>
    </submittedName>
</protein>
<accession>A0A4C1ZYH0</accession>
<name>A0A4C1ZYH0_EUMVA</name>
<proteinExistence type="predicted"/>
<dbReference type="Proteomes" id="UP000299102">
    <property type="component" value="Unassembled WGS sequence"/>
</dbReference>
<dbReference type="EMBL" id="BGZK01002197">
    <property type="protein sequence ID" value="GBP91695.1"/>
    <property type="molecule type" value="Genomic_DNA"/>
</dbReference>
<evidence type="ECO:0000313" key="2">
    <source>
        <dbReference type="Proteomes" id="UP000299102"/>
    </source>
</evidence>
<gene>
    <name evidence="1" type="ORF">EVAR_66455_1</name>
</gene>
<organism evidence="1 2">
    <name type="scientific">Eumeta variegata</name>
    <name type="common">Bagworm moth</name>
    <name type="synonym">Eumeta japonica</name>
    <dbReference type="NCBI Taxonomy" id="151549"/>
    <lineage>
        <taxon>Eukaryota</taxon>
        <taxon>Metazoa</taxon>
        <taxon>Ecdysozoa</taxon>
        <taxon>Arthropoda</taxon>
        <taxon>Hexapoda</taxon>
        <taxon>Insecta</taxon>
        <taxon>Pterygota</taxon>
        <taxon>Neoptera</taxon>
        <taxon>Endopterygota</taxon>
        <taxon>Lepidoptera</taxon>
        <taxon>Glossata</taxon>
        <taxon>Ditrysia</taxon>
        <taxon>Tineoidea</taxon>
        <taxon>Psychidae</taxon>
        <taxon>Oiketicinae</taxon>
        <taxon>Eumeta</taxon>
    </lineage>
</organism>
<reference evidence="1 2" key="1">
    <citation type="journal article" date="2019" name="Commun. Biol.">
        <title>The bagworm genome reveals a unique fibroin gene that provides high tensile strength.</title>
        <authorList>
            <person name="Kono N."/>
            <person name="Nakamura H."/>
            <person name="Ohtoshi R."/>
            <person name="Tomita M."/>
            <person name="Numata K."/>
            <person name="Arakawa K."/>
        </authorList>
    </citation>
    <scope>NUCLEOTIDE SEQUENCE [LARGE SCALE GENOMIC DNA]</scope>
</reference>
<dbReference type="AlphaFoldDB" id="A0A4C1ZYH0"/>
<keyword evidence="2" id="KW-1185">Reference proteome</keyword>